<accession>A0A9W9YLJ6</accession>
<organism evidence="1 2">
    <name type="scientific">Desmophyllum pertusum</name>
    <dbReference type="NCBI Taxonomy" id="174260"/>
    <lineage>
        <taxon>Eukaryota</taxon>
        <taxon>Metazoa</taxon>
        <taxon>Cnidaria</taxon>
        <taxon>Anthozoa</taxon>
        <taxon>Hexacorallia</taxon>
        <taxon>Scleractinia</taxon>
        <taxon>Caryophylliina</taxon>
        <taxon>Caryophylliidae</taxon>
        <taxon>Desmophyllum</taxon>
    </lineage>
</organism>
<comment type="caution">
    <text evidence="1">The sequence shown here is derived from an EMBL/GenBank/DDBJ whole genome shotgun (WGS) entry which is preliminary data.</text>
</comment>
<dbReference type="Proteomes" id="UP001163046">
    <property type="component" value="Unassembled WGS sequence"/>
</dbReference>
<sequence>AQNVLIEFVPRKIVNNCIDSKAGCNDTPDPWFDKTYEALVQLGRLAILKSSFNHNENAPYDRCVERLYEILPVFENFLIKSELNERVYHRVPRQLSGAFHSFTDGSLTESNWPGLLMSSSLKGLYDSTVKPLMETLRRDIGSADRFDKDGYVLPLERACSTFRPTETLPTLSVKDVCPTVSKCSQSFHSMTSPNACEEDNGCDVNKAIPLMIGLLFYKVSFAFVNKFCSGWCSGDSGCNMQEESASIVQQVDLIKAFAVFTLKIPEQKLDDFFQDAQTRRAYSEIGPAMQIITENDDEFSVARVACNEIEAQHACRSDDLSPILLAVKKDEKRKASSGRYEGS</sequence>
<evidence type="ECO:0000313" key="1">
    <source>
        <dbReference type="EMBL" id="KAJ7357519.1"/>
    </source>
</evidence>
<dbReference type="EMBL" id="MU827321">
    <property type="protein sequence ID" value="KAJ7357519.1"/>
    <property type="molecule type" value="Genomic_DNA"/>
</dbReference>
<keyword evidence="2" id="KW-1185">Reference proteome</keyword>
<proteinExistence type="predicted"/>
<reference evidence="1" key="1">
    <citation type="submission" date="2023-01" db="EMBL/GenBank/DDBJ databases">
        <title>Genome assembly of the deep-sea coral Lophelia pertusa.</title>
        <authorList>
            <person name="Herrera S."/>
            <person name="Cordes E."/>
        </authorList>
    </citation>
    <scope>NUCLEOTIDE SEQUENCE</scope>
    <source>
        <strain evidence="1">USNM1676648</strain>
        <tissue evidence="1">Polyp</tissue>
    </source>
</reference>
<dbReference type="AlphaFoldDB" id="A0A9W9YLJ6"/>
<evidence type="ECO:0000313" key="2">
    <source>
        <dbReference type="Proteomes" id="UP001163046"/>
    </source>
</evidence>
<feature type="non-terminal residue" evidence="1">
    <location>
        <position position="1"/>
    </location>
</feature>
<name>A0A9W9YLJ6_9CNID</name>
<gene>
    <name evidence="1" type="ORF">OS493_025036</name>
</gene>
<dbReference type="OrthoDB" id="6099178at2759"/>
<protein>
    <submittedName>
        <fullName evidence="1">Uncharacterized protein</fullName>
    </submittedName>
</protein>